<name>A0A0C1QAZ3_9GAMM</name>
<dbReference type="OrthoDB" id="6312686at2"/>
<proteinExistence type="predicted"/>
<comment type="caution">
    <text evidence="1">The sequence shown here is derived from an EMBL/GenBank/DDBJ whole genome shotgun (WGS) entry which is preliminary data.</text>
</comment>
<reference evidence="1 2" key="1">
    <citation type="submission" date="2014-12" db="EMBL/GenBank/DDBJ databases">
        <title>Draft Genome Sequence of Pseudoalteromonas luteoviolacea HI1.</title>
        <authorList>
            <person name="Asahina A.Y."/>
            <person name="Hadfield M.G."/>
        </authorList>
    </citation>
    <scope>NUCLEOTIDE SEQUENCE [LARGE SCALE GENOMIC DNA]</scope>
    <source>
        <strain evidence="1 2">HI1</strain>
    </source>
</reference>
<evidence type="ECO:0000313" key="2">
    <source>
        <dbReference type="Proteomes" id="UP000031327"/>
    </source>
</evidence>
<evidence type="ECO:0000313" key="1">
    <source>
        <dbReference type="EMBL" id="KID56565.1"/>
    </source>
</evidence>
<organism evidence="1 2">
    <name type="scientific">Pseudoalteromonas luteoviolacea</name>
    <dbReference type="NCBI Taxonomy" id="43657"/>
    <lineage>
        <taxon>Bacteria</taxon>
        <taxon>Pseudomonadati</taxon>
        <taxon>Pseudomonadota</taxon>
        <taxon>Gammaproteobacteria</taxon>
        <taxon>Alteromonadales</taxon>
        <taxon>Pseudoalteromonadaceae</taxon>
        <taxon>Pseudoalteromonas</taxon>
    </lineage>
</organism>
<gene>
    <name evidence="1" type="ORF">JF50_11545</name>
</gene>
<dbReference type="EMBL" id="JWIC01000006">
    <property type="protein sequence ID" value="KID56565.1"/>
    <property type="molecule type" value="Genomic_DNA"/>
</dbReference>
<accession>A0A0C1QAZ3</accession>
<dbReference type="RefSeq" id="WP_039609633.1">
    <property type="nucleotide sequence ID" value="NZ_JWIC01000006.1"/>
</dbReference>
<sequence>MDTLLKNLEQIAAQQNLISNAIAGAKLWVASEDFGIDKAITDKFKFEFHSHKLCFKHEYIEVSYIETNLNVLLEEEEVGYYSWQTQLDGEVIDDMLVITDNELKYSQ</sequence>
<dbReference type="Proteomes" id="UP000031327">
    <property type="component" value="Unassembled WGS sequence"/>
</dbReference>
<dbReference type="AlphaFoldDB" id="A0A0C1QAZ3"/>
<protein>
    <submittedName>
        <fullName evidence="1">Uncharacterized protein</fullName>
    </submittedName>
</protein>